<dbReference type="PANTHER" id="PTHR48208">
    <property type="entry name" value="CENTROMERE PROTEIN I"/>
    <property type="match status" value="1"/>
</dbReference>
<dbReference type="GO" id="GO:0000070">
    <property type="term" value="P:mitotic sister chromatid segregation"/>
    <property type="evidence" value="ECO:0007669"/>
    <property type="project" value="TreeGrafter"/>
</dbReference>
<organism evidence="7 8">
    <name type="scientific">Habropoda laboriosa</name>
    <dbReference type="NCBI Taxonomy" id="597456"/>
    <lineage>
        <taxon>Eukaryota</taxon>
        <taxon>Metazoa</taxon>
        <taxon>Ecdysozoa</taxon>
        <taxon>Arthropoda</taxon>
        <taxon>Hexapoda</taxon>
        <taxon>Insecta</taxon>
        <taxon>Pterygota</taxon>
        <taxon>Neoptera</taxon>
        <taxon>Endopterygota</taxon>
        <taxon>Hymenoptera</taxon>
        <taxon>Apocrita</taxon>
        <taxon>Aculeata</taxon>
        <taxon>Apoidea</taxon>
        <taxon>Anthophila</taxon>
        <taxon>Apidae</taxon>
        <taxon>Habropoda</taxon>
    </lineage>
</organism>
<dbReference type="InterPro" id="IPR012485">
    <property type="entry name" value="CENP-I"/>
</dbReference>
<accession>A0A0L7QM56</accession>
<keyword evidence="5" id="KW-0539">Nucleus</keyword>
<proteinExistence type="inferred from homology"/>
<reference evidence="7 8" key="1">
    <citation type="submission" date="2015-07" db="EMBL/GenBank/DDBJ databases">
        <title>The genome of Habropoda laboriosa.</title>
        <authorList>
            <person name="Pan H."/>
            <person name="Kapheim K."/>
        </authorList>
    </citation>
    <scope>NUCLEOTIDE SEQUENCE [LARGE SCALE GENOMIC DNA]</scope>
    <source>
        <strain evidence="7">0110345459</strain>
    </source>
</reference>
<dbReference type="OrthoDB" id="6347512at2759"/>
<evidence type="ECO:0000313" key="8">
    <source>
        <dbReference type="Proteomes" id="UP000053825"/>
    </source>
</evidence>
<evidence type="ECO:0000256" key="1">
    <source>
        <dbReference type="ARBA" id="ARBA00004123"/>
    </source>
</evidence>
<evidence type="ECO:0000256" key="3">
    <source>
        <dbReference type="ARBA" id="ARBA00005470"/>
    </source>
</evidence>
<evidence type="ECO:0000256" key="2">
    <source>
        <dbReference type="ARBA" id="ARBA00004584"/>
    </source>
</evidence>
<dbReference type="Pfam" id="PF07778">
    <property type="entry name" value="CENP-I"/>
    <property type="match status" value="1"/>
</dbReference>
<dbReference type="STRING" id="597456.A0A0L7QM56"/>
<comment type="similarity">
    <text evidence="3">Belongs to the CENP-I/CTF3 family.</text>
</comment>
<keyword evidence="4" id="KW-0158">Chromosome</keyword>
<dbReference type="PANTHER" id="PTHR48208:SF2">
    <property type="entry name" value="CENTROMERE PROTEIN I"/>
    <property type="match status" value="1"/>
</dbReference>
<dbReference type="Proteomes" id="UP000053825">
    <property type="component" value="Unassembled WGS sequence"/>
</dbReference>
<name>A0A0L7QM56_9HYME</name>
<dbReference type="GO" id="GO:0034080">
    <property type="term" value="P:CENP-A containing chromatin assembly"/>
    <property type="evidence" value="ECO:0007669"/>
    <property type="project" value="TreeGrafter"/>
</dbReference>
<protein>
    <submittedName>
        <fullName evidence="7">Centromere protein I</fullName>
    </submittedName>
</protein>
<evidence type="ECO:0000313" key="7">
    <source>
        <dbReference type="EMBL" id="KOC59649.1"/>
    </source>
</evidence>
<evidence type="ECO:0000256" key="5">
    <source>
        <dbReference type="ARBA" id="ARBA00023242"/>
    </source>
</evidence>
<sequence>MSDDKERDVCLKFLHALKQRGKNYSGFKESLDKLQSYVASKGLNDDDINLLANVIMKTTNLGVTKQVPLIRCLVPRYRVPEITVKTIVIWCLSSIGGLAISVSNSIVQWILGILDHQLTDKKVINIFYGVFFHLLLKYEKLEKNIAHLIYVLAKPEDVTRRDVIRLLYLHQKYAKSRTHIVALLSLFKSYKPELVPERFQSVNIESVWKPIPETLQLMLQNAKARLEVQQAEDINLKCFNWCTLESGKTRKNMEPLLPSVGYFQIGSSIFKEKDTKSIFDISNVEELGKLHLSIELPCKAISLLSNTAGYHLLTFADFEYQSRFSYNLHNTLTRAFMFENDKFSMKDIDRLLDMTVEFSRYMQQGIPVVNHFLDAYLYFNTGEHQSKLLALLQWMTSVPVSDLQEKILVHVQNIFYESTVTTKCEIIKTLKMLITNMFVNQGFEECCQNTPAPFLGQSPMDNLENAISILTKISEDLIVSGLNIHLYNVLLLSEALSFYEDICELENRSIILSFTVAPPAVIYGGFVTKISAILSRICKLLLRYHDVGLQFRKKAENVFEKKMYTISVYIEDIIKALWYDEPFKKKRNKYFLRNVPKEVLKDLERFDLNCRLNISNHHAILPYKYILNIAGFDILTKKVRNNTSLYS</sequence>
<evidence type="ECO:0000256" key="6">
    <source>
        <dbReference type="ARBA" id="ARBA00023328"/>
    </source>
</evidence>
<keyword evidence="6" id="KW-0137">Centromere</keyword>
<comment type="subcellular location">
    <subcellularLocation>
        <location evidence="2">Chromosome</location>
        <location evidence="2">Centromere</location>
    </subcellularLocation>
    <subcellularLocation>
        <location evidence="1">Nucleus</location>
    </subcellularLocation>
</comment>
<dbReference type="AlphaFoldDB" id="A0A0L7QM56"/>
<evidence type="ECO:0000256" key="4">
    <source>
        <dbReference type="ARBA" id="ARBA00022454"/>
    </source>
</evidence>
<dbReference type="GO" id="GO:0005634">
    <property type="term" value="C:nucleus"/>
    <property type="evidence" value="ECO:0007669"/>
    <property type="project" value="UniProtKB-SubCell"/>
</dbReference>
<gene>
    <name evidence="7" type="ORF">WH47_11079</name>
</gene>
<dbReference type="GO" id="GO:0000939">
    <property type="term" value="C:inner kinetochore"/>
    <property type="evidence" value="ECO:0007669"/>
    <property type="project" value="TreeGrafter"/>
</dbReference>
<dbReference type="EMBL" id="KQ414902">
    <property type="protein sequence ID" value="KOC59649.1"/>
    <property type="molecule type" value="Genomic_DNA"/>
</dbReference>
<keyword evidence="8" id="KW-1185">Reference proteome</keyword>